<dbReference type="Pfam" id="PF07727">
    <property type="entry name" value="RVT_2"/>
    <property type="match status" value="1"/>
</dbReference>
<keyword evidence="1" id="KW-0175">Coiled coil</keyword>
<evidence type="ECO:0000256" key="1">
    <source>
        <dbReference type="SAM" id="Coils"/>
    </source>
</evidence>
<reference evidence="3" key="1">
    <citation type="journal article" date="2022" name="Int. J. Mol. Sci.">
        <title>Draft Genome of Tanacetum Coccineum: Genomic Comparison of Closely Related Tanacetum-Family Plants.</title>
        <authorList>
            <person name="Yamashiro T."/>
            <person name="Shiraishi A."/>
            <person name="Nakayama K."/>
            <person name="Satake H."/>
        </authorList>
    </citation>
    <scope>NUCLEOTIDE SEQUENCE</scope>
</reference>
<keyword evidence="4" id="KW-1185">Reference proteome</keyword>
<feature type="domain" description="Reverse transcriptase Ty1/copia-type" evidence="2">
    <location>
        <begin position="1"/>
        <end position="40"/>
    </location>
</feature>
<dbReference type="EMBL" id="BQNB010018415">
    <property type="protein sequence ID" value="GJT74140.1"/>
    <property type="molecule type" value="Genomic_DNA"/>
</dbReference>
<comment type="caution">
    <text evidence="3">The sequence shown here is derived from an EMBL/GenBank/DDBJ whole genome shotgun (WGS) entry which is preliminary data.</text>
</comment>
<organism evidence="3 4">
    <name type="scientific">Tanacetum coccineum</name>
    <dbReference type="NCBI Taxonomy" id="301880"/>
    <lineage>
        <taxon>Eukaryota</taxon>
        <taxon>Viridiplantae</taxon>
        <taxon>Streptophyta</taxon>
        <taxon>Embryophyta</taxon>
        <taxon>Tracheophyta</taxon>
        <taxon>Spermatophyta</taxon>
        <taxon>Magnoliopsida</taxon>
        <taxon>eudicotyledons</taxon>
        <taxon>Gunneridae</taxon>
        <taxon>Pentapetalae</taxon>
        <taxon>asterids</taxon>
        <taxon>campanulids</taxon>
        <taxon>Asterales</taxon>
        <taxon>Asteraceae</taxon>
        <taxon>Asteroideae</taxon>
        <taxon>Anthemideae</taxon>
        <taxon>Anthemidinae</taxon>
        <taxon>Tanacetum</taxon>
    </lineage>
</organism>
<dbReference type="InterPro" id="IPR013103">
    <property type="entry name" value="RVT_2"/>
</dbReference>
<dbReference type="PANTHER" id="PTHR11439">
    <property type="entry name" value="GAG-POL-RELATED RETROTRANSPOSON"/>
    <property type="match status" value="1"/>
</dbReference>
<gene>
    <name evidence="3" type="ORF">Tco_1040865</name>
</gene>
<evidence type="ECO:0000313" key="4">
    <source>
        <dbReference type="Proteomes" id="UP001151760"/>
    </source>
</evidence>
<evidence type="ECO:0000259" key="2">
    <source>
        <dbReference type="Pfam" id="PF07727"/>
    </source>
</evidence>
<name>A0ABQ5GF68_9ASTR</name>
<reference evidence="3" key="2">
    <citation type="submission" date="2022-01" db="EMBL/GenBank/DDBJ databases">
        <authorList>
            <person name="Yamashiro T."/>
            <person name="Shiraishi A."/>
            <person name="Satake H."/>
            <person name="Nakayama K."/>
        </authorList>
    </citation>
    <scope>NUCLEOTIDE SEQUENCE</scope>
</reference>
<proteinExistence type="predicted"/>
<feature type="coiled-coil region" evidence="1">
    <location>
        <begin position="420"/>
        <end position="451"/>
    </location>
</feature>
<dbReference type="PANTHER" id="PTHR11439:SF495">
    <property type="entry name" value="REVERSE TRANSCRIPTASE, RNA-DEPENDENT DNA POLYMERASE-RELATED"/>
    <property type="match status" value="1"/>
</dbReference>
<dbReference type="Proteomes" id="UP001151760">
    <property type="component" value="Unassembled WGS sequence"/>
</dbReference>
<protein>
    <submittedName>
        <fullName evidence="3">Retrovirus-related pol polyprotein from transposon TNT 1-94</fullName>
    </submittedName>
</protein>
<evidence type="ECO:0000313" key="3">
    <source>
        <dbReference type="EMBL" id="GJT74140.1"/>
    </source>
</evidence>
<sequence length="681" mass="79031">MDVKSAFLYGKIEEEVYVCQPPGFEDLDFPDRVYKIEKTLSQRGKINKTLFIKRHKDEFYGRTYILLGITSAAEEGWHIYYSMIGSLMYLTSSRPDIMFALCACARYQVNPKVSHLHAVKRIFKYLKGQLKLGLWYTKDSPFDLVAYTDSDYAGASLDKKYTTGDRTFQSYTQRSESAQDTDVSLAGSFNAARHTFTTASPKTTAWNEFSSTMTSVIICLATNQKFNFSKFICEGMIRNFDNVSGKFLMYPRDAVVHKELGDCLVGLPLLLLARCRDWIVNEIVSLKRRVKEAYKEKKFKELTKLRDYNKVGLTAMDKITLVVEEICVRDASKQGWRINDIDGQNENVVEEVVDAAQVITAAITTEENTLAQALEALKTSKPKDKGKGIMIEEPVKPIKKLEREKVIREKEANIALIEELDDIQAKIDDDHQLAERLQAQEQEELSDAEKATLFQQLLEKIRKQFAAKRAQKRKKTNLHQAHRERIRVLTKEHGRIQAQRFEVKRMKKRVQLMLYLLAVKSPRIVGWRKILKEGSKKLLSNNSADKKVSLYMLFSHMLKSFSREDLEDLYKLVKAKYKSTRLVEYLDLLLWGDLKTMFEPHVKDTLWRNQQDYKVLDWKLYDSCGVHSLRVQHVHICMLVEKKYPLMPSTLTMMLEKKLQIDYESEMAYQLLKSIIKQLKK</sequence>
<accession>A0ABQ5GF68</accession>